<feature type="domain" description="Hcy-binding" evidence="6">
    <location>
        <begin position="3"/>
        <end position="308"/>
    </location>
</feature>
<dbReference type="InterPro" id="IPR051486">
    <property type="entry name" value="Hcy_S-methyltransferase"/>
</dbReference>
<evidence type="ECO:0000256" key="4">
    <source>
        <dbReference type="ARBA" id="ARBA00022833"/>
    </source>
</evidence>
<organism evidence="7 8">
    <name type="scientific">Biformimicrobium ophioploci</name>
    <dbReference type="NCBI Taxonomy" id="3036711"/>
    <lineage>
        <taxon>Bacteria</taxon>
        <taxon>Pseudomonadati</taxon>
        <taxon>Pseudomonadota</taxon>
        <taxon>Gammaproteobacteria</taxon>
        <taxon>Cellvibrionales</taxon>
        <taxon>Microbulbiferaceae</taxon>
        <taxon>Biformimicrobium</taxon>
    </lineage>
</organism>
<evidence type="ECO:0000259" key="6">
    <source>
        <dbReference type="PROSITE" id="PS50970"/>
    </source>
</evidence>
<dbReference type="InterPro" id="IPR036589">
    <property type="entry name" value="HCY_dom_sf"/>
</dbReference>
<proteinExistence type="predicted"/>
<sequence>MKTQFDAFLKTGKPLIIDGGLATQLEAQGCSLNDALWSARLLRDDPQAIVDAHRAYFEAGACCAISASYQATVSGFTSLGMSVEDAEALILRSVELAIIARDQFLRAHPENKEGLLIAASIGPFGAARGDGSEYTGNYGVSDAEIAEFHRARLALLDQSEADILACETIPSLQEARVLAKLLQDMQTPAWVAFSCRDGRCLNDGTPITEVAKLFEGHPRVRAIGVNCTSPAYIDGLIAEIHAVAPERCVVVYPNSGETYCADHKTWHGTSSPVECGDAAGRWYRSGASIIGGCCRMGPEHIARIKKRCEDLSGERTR</sequence>
<evidence type="ECO:0000256" key="3">
    <source>
        <dbReference type="ARBA" id="ARBA00022723"/>
    </source>
</evidence>
<feature type="binding site" evidence="5">
    <location>
        <position position="294"/>
    </location>
    <ligand>
        <name>Zn(2+)</name>
        <dbReference type="ChEBI" id="CHEBI:29105"/>
    </ligand>
</feature>
<evidence type="ECO:0000256" key="1">
    <source>
        <dbReference type="ARBA" id="ARBA00022603"/>
    </source>
</evidence>
<feature type="binding site" evidence="5">
    <location>
        <position position="293"/>
    </location>
    <ligand>
        <name>Zn(2+)</name>
        <dbReference type="ChEBI" id="CHEBI:29105"/>
    </ligand>
</feature>
<evidence type="ECO:0000313" key="8">
    <source>
        <dbReference type="Proteomes" id="UP001224392"/>
    </source>
</evidence>
<keyword evidence="3 5" id="KW-0479">Metal-binding</keyword>
<evidence type="ECO:0000256" key="2">
    <source>
        <dbReference type="ARBA" id="ARBA00022679"/>
    </source>
</evidence>
<dbReference type="PROSITE" id="PS50970">
    <property type="entry name" value="HCY"/>
    <property type="match status" value="1"/>
</dbReference>
<keyword evidence="4 5" id="KW-0862">Zinc</keyword>
<keyword evidence="2 5" id="KW-0808">Transferase</keyword>
<evidence type="ECO:0000256" key="5">
    <source>
        <dbReference type="PROSITE-ProRule" id="PRU00333"/>
    </source>
</evidence>
<dbReference type="Pfam" id="PF02574">
    <property type="entry name" value="S-methyl_trans"/>
    <property type="match status" value="1"/>
</dbReference>
<reference evidence="7 8" key="1">
    <citation type="submission" date="2023-04" db="EMBL/GenBank/DDBJ databases">
        <title>Marinobulbifer ophiurae gen. nov., sp. Nov., isolate from tissue of brittle star Ophioplocus japonicus.</title>
        <authorList>
            <person name="Kawano K."/>
            <person name="Sawayama S."/>
            <person name="Nakagawa S."/>
        </authorList>
    </citation>
    <scope>NUCLEOTIDE SEQUENCE [LARGE SCALE GENOMIC DNA]</scope>
    <source>
        <strain evidence="7 8">NKW57</strain>
    </source>
</reference>
<dbReference type="Proteomes" id="UP001224392">
    <property type="component" value="Unassembled WGS sequence"/>
</dbReference>
<evidence type="ECO:0000313" key="7">
    <source>
        <dbReference type="EMBL" id="GMG88742.1"/>
    </source>
</evidence>
<comment type="caution">
    <text evidence="7">The sequence shown here is derived from an EMBL/GenBank/DDBJ whole genome shotgun (WGS) entry which is preliminary data.</text>
</comment>
<comment type="cofactor">
    <cofactor evidence="5">
        <name>Zn(2+)</name>
        <dbReference type="ChEBI" id="CHEBI:29105"/>
    </cofactor>
</comment>
<dbReference type="PANTHER" id="PTHR46015:SF1">
    <property type="entry name" value="HOMOCYSTEINE S-METHYLTRANSFERASE-LIKE ISOFORM 1"/>
    <property type="match status" value="1"/>
</dbReference>
<gene>
    <name evidence="7" type="primary">mmuM</name>
    <name evidence="7" type="ORF">MNKW57_30630</name>
</gene>
<dbReference type="NCBIfam" id="NF007020">
    <property type="entry name" value="PRK09485.1"/>
    <property type="match status" value="1"/>
</dbReference>
<dbReference type="SUPFAM" id="SSF82282">
    <property type="entry name" value="Homocysteine S-methyltransferase"/>
    <property type="match status" value="1"/>
</dbReference>
<dbReference type="EMBL" id="BSYJ01000009">
    <property type="protein sequence ID" value="GMG88742.1"/>
    <property type="molecule type" value="Genomic_DNA"/>
</dbReference>
<dbReference type="Gene3D" id="3.20.20.330">
    <property type="entry name" value="Homocysteine-binding-like domain"/>
    <property type="match status" value="1"/>
</dbReference>
<feature type="binding site" evidence="5">
    <location>
        <position position="227"/>
    </location>
    <ligand>
        <name>Zn(2+)</name>
        <dbReference type="ChEBI" id="CHEBI:29105"/>
    </ligand>
</feature>
<dbReference type="InterPro" id="IPR003726">
    <property type="entry name" value="HCY_dom"/>
</dbReference>
<name>A0ABQ6M353_9GAMM</name>
<keyword evidence="1 5" id="KW-0489">Methyltransferase</keyword>
<keyword evidence="8" id="KW-1185">Reference proteome</keyword>
<dbReference type="PANTHER" id="PTHR46015">
    <property type="entry name" value="ZGC:172121"/>
    <property type="match status" value="1"/>
</dbReference>
<dbReference type="RefSeq" id="WP_285765351.1">
    <property type="nucleotide sequence ID" value="NZ_BSYJ01000009.1"/>
</dbReference>
<protein>
    <submittedName>
        <fullName evidence="7">Homocysteine S-methyltransferase</fullName>
    </submittedName>
</protein>
<accession>A0ABQ6M353</accession>